<dbReference type="EMBL" id="KY448244">
    <property type="protein sequence ID" value="AQT28596.1"/>
    <property type="molecule type" value="Genomic_DNA"/>
</dbReference>
<evidence type="ECO:0000256" key="7">
    <source>
        <dbReference type="ARBA" id="ARBA00022777"/>
    </source>
</evidence>
<proteinExistence type="inferred from homology"/>
<evidence type="ECO:0000313" key="12">
    <source>
        <dbReference type="Proteomes" id="UP000221250"/>
    </source>
</evidence>
<dbReference type="InterPro" id="IPR039430">
    <property type="entry name" value="Thymidylate_kin-like_dom"/>
</dbReference>
<gene>
    <name evidence="11" type="ORF">YOLOSWAG_114</name>
</gene>
<dbReference type="NCBIfam" id="TIGR00041">
    <property type="entry name" value="DTMP_kinase"/>
    <property type="match status" value="1"/>
</dbReference>
<accession>A0A1S6L347</accession>
<keyword evidence="7 11" id="KW-0418">Kinase</keyword>
<evidence type="ECO:0000256" key="4">
    <source>
        <dbReference type="ARBA" id="ARBA00022679"/>
    </source>
</evidence>
<comment type="pathway">
    <text evidence="1">Pyrimidine metabolism; dTTP biosynthesis.</text>
</comment>
<keyword evidence="4" id="KW-0808">Transferase</keyword>
<dbReference type="GO" id="GO:0006235">
    <property type="term" value="P:dTTP biosynthetic process"/>
    <property type="evidence" value="ECO:0007669"/>
    <property type="project" value="UniProtKB-UniPathway"/>
</dbReference>
<evidence type="ECO:0000256" key="1">
    <source>
        <dbReference type="ARBA" id="ARBA00004992"/>
    </source>
</evidence>
<dbReference type="GO" id="GO:0005524">
    <property type="term" value="F:ATP binding"/>
    <property type="evidence" value="ECO:0007669"/>
    <property type="project" value="UniProtKB-KW"/>
</dbReference>
<keyword evidence="8" id="KW-0067">ATP-binding</keyword>
<dbReference type="GO" id="GO:0006233">
    <property type="term" value="P:dTDP biosynthetic process"/>
    <property type="evidence" value="ECO:0007669"/>
    <property type="project" value="InterPro"/>
</dbReference>
<keyword evidence="12" id="KW-1185">Reference proteome</keyword>
<name>A0A1S6L347_9CAUD</name>
<evidence type="ECO:0000259" key="10">
    <source>
        <dbReference type="Pfam" id="PF02223"/>
    </source>
</evidence>
<evidence type="ECO:0000256" key="2">
    <source>
        <dbReference type="ARBA" id="ARBA00009776"/>
    </source>
</evidence>
<evidence type="ECO:0000256" key="9">
    <source>
        <dbReference type="ARBA" id="ARBA00048743"/>
    </source>
</evidence>
<dbReference type="GO" id="GO:0004798">
    <property type="term" value="F:dTMP kinase activity"/>
    <property type="evidence" value="ECO:0007669"/>
    <property type="project" value="UniProtKB-EC"/>
</dbReference>
<dbReference type="HAMAP" id="MF_00165">
    <property type="entry name" value="Thymidylate_kinase"/>
    <property type="match status" value="1"/>
</dbReference>
<comment type="similarity">
    <text evidence="2">Belongs to the thymidylate kinase family.</text>
</comment>
<dbReference type="SUPFAM" id="SSF52540">
    <property type="entry name" value="P-loop containing nucleoside triphosphate hydrolases"/>
    <property type="match status" value="1"/>
</dbReference>
<evidence type="ECO:0000313" key="11">
    <source>
        <dbReference type="EMBL" id="AQT28596.1"/>
    </source>
</evidence>
<feature type="domain" description="Thymidylate kinase-like" evidence="10">
    <location>
        <begin position="11"/>
        <end position="200"/>
    </location>
</feature>
<dbReference type="EC" id="2.7.4.9" evidence="3"/>
<dbReference type="Pfam" id="PF02223">
    <property type="entry name" value="Thymidylate_kin"/>
    <property type="match status" value="1"/>
</dbReference>
<reference evidence="11 12" key="1">
    <citation type="submission" date="2017-01" db="EMBL/GenBank/DDBJ databases">
        <authorList>
            <person name="Mah S.A."/>
            <person name="Swanson W.J."/>
            <person name="Moy G.W."/>
            <person name="Vacquier V.D."/>
        </authorList>
    </citation>
    <scope>NUCLEOTIDE SEQUENCE [LARGE SCALE GENOMIC DNA]</scope>
</reference>
<protein>
    <recommendedName>
        <fullName evidence="3">dTMP kinase</fullName>
        <ecNumber evidence="3">2.7.4.9</ecNumber>
    </recommendedName>
</protein>
<dbReference type="CDD" id="cd01672">
    <property type="entry name" value="TMPK"/>
    <property type="match status" value="1"/>
</dbReference>
<evidence type="ECO:0000256" key="5">
    <source>
        <dbReference type="ARBA" id="ARBA00022727"/>
    </source>
</evidence>
<keyword evidence="6" id="KW-0547">Nucleotide-binding</keyword>
<dbReference type="UniPathway" id="UPA00575"/>
<dbReference type="GO" id="GO:0006227">
    <property type="term" value="P:dUDP biosynthetic process"/>
    <property type="evidence" value="ECO:0007669"/>
    <property type="project" value="TreeGrafter"/>
</dbReference>
<dbReference type="Proteomes" id="UP000221250">
    <property type="component" value="Segment"/>
</dbReference>
<dbReference type="PANTHER" id="PTHR10344">
    <property type="entry name" value="THYMIDYLATE KINASE"/>
    <property type="match status" value="1"/>
</dbReference>
<evidence type="ECO:0000256" key="3">
    <source>
        <dbReference type="ARBA" id="ARBA00012980"/>
    </source>
</evidence>
<keyword evidence="5" id="KW-0545">Nucleotide biosynthesis</keyword>
<dbReference type="InterPro" id="IPR018094">
    <property type="entry name" value="Thymidylate_kinase"/>
</dbReference>
<evidence type="ECO:0000256" key="8">
    <source>
        <dbReference type="ARBA" id="ARBA00022840"/>
    </source>
</evidence>
<organism evidence="11 12">
    <name type="scientific">Erwinia phage vB_EamM_Yoloswag</name>
    <dbReference type="NCBI Taxonomy" id="1958956"/>
    <lineage>
        <taxon>Viruses</taxon>
        <taxon>Duplodnaviria</taxon>
        <taxon>Heunggongvirae</taxon>
        <taxon>Uroviricota</taxon>
        <taxon>Caudoviricetes</taxon>
        <taxon>Yoloswagvirus</taxon>
        <taxon>Yoloswagvirus yoloswag</taxon>
    </lineage>
</organism>
<dbReference type="PANTHER" id="PTHR10344:SF4">
    <property type="entry name" value="UMP-CMP KINASE 2, MITOCHONDRIAL"/>
    <property type="match status" value="1"/>
</dbReference>
<dbReference type="InterPro" id="IPR027417">
    <property type="entry name" value="P-loop_NTPase"/>
</dbReference>
<dbReference type="Gene3D" id="3.40.50.300">
    <property type="entry name" value="P-loop containing nucleotide triphosphate hydrolases"/>
    <property type="match status" value="1"/>
</dbReference>
<sequence>MINKQPSYILIEGIDGAGKTTACNSLAEILQKRGNNVARMREPGGSPIAEQLRAIVLGTDYLKLTDDEDLTPLGEMFMMLAARSQSMAVVQRVIETPNTFVVADRGFPSTFAYQVSDEQTAKLYEDTWRLLAPENRLTVLLTCSYDVSCERRKQRCGYGDRIEQRLTEENFEQTKQRYLSVPGGYDLVIDTDELSVSDVIRQILGHIFP</sequence>
<evidence type="ECO:0000256" key="6">
    <source>
        <dbReference type="ARBA" id="ARBA00022741"/>
    </source>
</evidence>
<comment type="catalytic activity">
    <reaction evidence="9">
        <text>dTMP + ATP = dTDP + ADP</text>
        <dbReference type="Rhea" id="RHEA:13517"/>
        <dbReference type="ChEBI" id="CHEBI:30616"/>
        <dbReference type="ChEBI" id="CHEBI:58369"/>
        <dbReference type="ChEBI" id="CHEBI:63528"/>
        <dbReference type="ChEBI" id="CHEBI:456216"/>
        <dbReference type="EC" id="2.7.4.9"/>
    </reaction>
</comment>